<evidence type="ECO:0000313" key="1">
    <source>
        <dbReference type="EMBL" id="MBB2922162.1"/>
    </source>
</evidence>
<dbReference type="AlphaFoldDB" id="A0A7W4YAW1"/>
<dbReference type="CDD" id="cd07067">
    <property type="entry name" value="HP_PGM_like"/>
    <property type="match status" value="1"/>
</dbReference>
<dbReference type="GO" id="GO:0016787">
    <property type="term" value="F:hydrolase activity"/>
    <property type="evidence" value="ECO:0007669"/>
    <property type="project" value="UniProtKB-KW"/>
</dbReference>
<dbReference type="RefSeq" id="WP_183295048.1">
    <property type="nucleotide sequence ID" value="NZ_JACHVX010000001.1"/>
</dbReference>
<proteinExistence type="predicted"/>
<keyword evidence="1" id="KW-0378">Hydrolase</keyword>
<sequence>MTGTSPAARRLVLLRHAKAEPGGVLDDHVRTLALEGRRQAALVGASLREAGLVPDVVLCSSSVRTRQTWDVARNALGADAGHVEVSDELYTAGARELLELVRSVDPEARTVLLVGHEPTVSQAAALLAGPGSDETAQLRVRTGVPTASYSVLETDVAWSALEPDGARLLRLVTAG</sequence>
<dbReference type="Gene3D" id="3.40.50.1240">
    <property type="entry name" value="Phosphoglycerate mutase-like"/>
    <property type="match status" value="1"/>
</dbReference>
<dbReference type="PANTHER" id="PTHR47623:SF1">
    <property type="entry name" value="OS09G0287300 PROTEIN"/>
    <property type="match status" value="1"/>
</dbReference>
<dbReference type="EMBL" id="JACHVX010000001">
    <property type="protein sequence ID" value="MBB2922162.1"/>
    <property type="molecule type" value="Genomic_DNA"/>
</dbReference>
<gene>
    <name evidence="1" type="ORF">FHR80_001056</name>
</gene>
<dbReference type="Pfam" id="PF00300">
    <property type="entry name" value="His_Phos_1"/>
    <property type="match status" value="1"/>
</dbReference>
<dbReference type="Proteomes" id="UP000518206">
    <property type="component" value="Unassembled WGS sequence"/>
</dbReference>
<dbReference type="PANTHER" id="PTHR47623">
    <property type="entry name" value="OS09G0287300 PROTEIN"/>
    <property type="match status" value="1"/>
</dbReference>
<dbReference type="InterPro" id="IPR029033">
    <property type="entry name" value="His_PPase_superfam"/>
</dbReference>
<reference evidence="1 2" key="2">
    <citation type="submission" date="2020-08" db="EMBL/GenBank/DDBJ databases">
        <authorList>
            <person name="Partida-Martinez L."/>
            <person name="Huntemann M."/>
            <person name="Clum A."/>
            <person name="Wang J."/>
            <person name="Palaniappan K."/>
            <person name="Ritter S."/>
            <person name="Chen I.-M."/>
            <person name="Stamatis D."/>
            <person name="Reddy T."/>
            <person name="O'Malley R."/>
            <person name="Daum C."/>
            <person name="Shapiro N."/>
            <person name="Ivanova N."/>
            <person name="Kyrpides N."/>
            <person name="Woyke T."/>
        </authorList>
    </citation>
    <scope>NUCLEOTIDE SEQUENCE [LARGE SCALE GENOMIC DNA]</scope>
    <source>
        <strain evidence="1 2">RAS26</strain>
    </source>
</reference>
<reference evidence="1 2" key="1">
    <citation type="submission" date="2020-08" db="EMBL/GenBank/DDBJ databases">
        <title>The Agave Microbiome: Exploring the role of microbial communities in plant adaptations to desert environments.</title>
        <authorList>
            <person name="Partida-Martinez L.P."/>
        </authorList>
    </citation>
    <scope>NUCLEOTIDE SEQUENCE [LARGE SCALE GENOMIC DNA]</scope>
    <source>
        <strain evidence="1 2">RAS26</strain>
    </source>
</reference>
<dbReference type="EC" id="3.1.3.-" evidence="1"/>
<accession>A0A7W4YAW1</accession>
<comment type="caution">
    <text evidence="1">The sequence shown here is derived from an EMBL/GenBank/DDBJ whole genome shotgun (WGS) entry which is preliminary data.</text>
</comment>
<dbReference type="SUPFAM" id="SSF53254">
    <property type="entry name" value="Phosphoglycerate mutase-like"/>
    <property type="match status" value="1"/>
</dbReference>
<dbReference type="SMART" id="SM00855">
    <property type="entry name" value="PGAM"/>
    <property type="match status" value="1"/>
</dbReference>
<organism evidence="1 2">
    <name type="scientific">Cellulomonas cellasea</name>
    <dbReference type="NCBI Taxonomy" id="43670"/>
    <lineage>
        <taxon>Bacteria</taxon>
        <taxon>Bacillati</taxon>
        <taxon>Actinomycetota</taxon>
        <taxon>Actinomycetes</taxon>
        <taxon>Micrococcales</taxon>
        <taxon>Cellulomonadaceae</taxon>
        <taxon>Cellulomonas</taxon>
    </lineage>
</organism>
<evidence type="ECO:0000313" key="2">
    <source>
        <dbReference type="Proteomes" id="UP000518206"/>
    </source>
</evidence>
<dbReference type="InterPro" id="IPR013078">
    <property type="entry name" value="His_Pase_superF_clade-1"/>
</dbReference>
<protein>
    <submittedName>
        <fullName evidence="1">Phosphohistidine phosphatase</fullName>
        <ecNumber evidence="1">3.1.3.-</ecNumber>
    </submittedName>
</protein>
<name>A0A7W4YAW1_9CELL</name>